<feature type="compositionally biased region" description="Gly residues" evidence="2">
    <location>
        <begin position="591"/>
        <end position="600"/>
    </location>
</feature>
<evidence type="ECO:0000256" key="2">
    <source>
        <dbReference type="SAM" id="MobiDB-lite"/>
    </source>
</evidence>
<dbReference type="RefSeq" id="WP_323445125.1">
    <property type="nucleotide sequence ID" value="NZ_BSBI01000001.1"/>
</dbReference>
<dbReference type="PANTHER" id="PTHR43747:SF1">
    <property type="entry name" value="SLR1998 PROTEIN"/>
    <property type="match status" value="1"/>
</dbReference>
<keyword evidence="5" id="KW-1185">Reference proteome</keyword>
<comment type="caution">
    <text evidence="4">The sequence shown here is derived from an EMBL/GenBank/DDBJ whole genome shotgun (WGS) entry which is preliminary data.</text>
</comment>
<comment type="similarity">
    <text evidence="1">Belongs to the flavin-dependent halogenase family. Bacterial tryptophan halogenase subfamily.</text>
</comment>
<name>A0ABQ5NRQ0_9ACTN</name>
<reference evidence="4 5" key="1">
    <citation type="submission" date="2022-10" db="EMBL/GenBank/DDBJ databases">
        <title>Draft genome sequence of Streptomyces sp. YSPA8.</title>
        <authorList>
            <person name="Moriuchi R."/>
            <person name="Dohra H."/>
            <person name="Yamamura H."/>
            <person name="Kodani S."/>
        </authorList>
    </citation>
    <scope>NUCLEOTIDE SEQUENCE [LARGE SCALE GENOMIC DNA]</scope>
    <source>
        <strain evidence="4 5">YSPA8</strain>
    </source>
</reference>
<dbReference type="Pfam" id="PF01494">
    <property type="entry name" value="FAD_binding_3"/>
    <property type="match status" value="1"/>
</dbReference>
<dbReference type="Gene3D" id="3.50.50.60">
    <property type="entry name" value="FAD/NAD(P)-binding domain"/>
    <property type="match status" value="1"/>
</dbReference>
<accession>A0ABQ5NRQ0</accession>
<dbReference type="EMBL" id="BSBI01000001">
    <property type="protein sequence ID" value="GLF93015.1"/>
    <property type="molecule type" value="Genomic_DNA"/>
</dbReference>
<gene>
    <name evidence="4" type="ORF">SYYSPA8_01980</name>
</gene>
<evidence type="ECO:0000313" key="4">
    <source>
        <dbReference type="EMBL" id="GLF93015.1"/>
    </source>
</evidence>
<dbReference type="SUPFAM" id="SSF51905">
    <property type="entry name" value="FAD/NAD(P)-binding domain"/>
    <property type="match status" value="1"/>
</dbReference>
<proteinExistence type="inferred from homology"/>
<dbReference type="PANTHER" id="PTHR43747">
    <property type="entry name" value="FAD-BINDING PROTEIN"/>
    <property type="match status" value="1"/>
</dbReference>
<evidence type="ECO:0000313" key="5">
    <source>
        <dbReference type="Proteomes" id="UP001291653"/>
    </source>
</evidence>
<dbReference type="InterPro" id="IPR050816">
    <property type="entry name" value="Flavin-dep_Halogenase_NPB"/>
</dbReference>
<dbReference type="InterPro" id="IPR036188">
    <property type="entry name" value="FAD/NAD-bd_sf"/>
</dbReference>
<evidence type="ECO:0000256" key="1">
    <source>
        <dbReference type="ARBA" id="ARBA00038396"/>
    </source>
</evidence>
<evidence type="ECO:0000259" key="3">
    <source>
        <dbReference type="Pfam" id="PF01494"/>
    </source>
</evidence>
<dbReference type="InterPro" id="IPR002938">
    <property type="entry name" value="FAD-bd"/>
</dbReference>
<feature type="region of interest" description="Disordered" evidence="2">
    <location>
        <begin position="589"/>
        <end position="616"/>
    </location>
</feature>
<protein>
    <submittedName>
        <fullName evidence="4">Tryptophan 7-halogenase</fullName>
    </submittedName>
</protein>
<feature type="domain" description="FAD-binding" evidence="3">
    <location>
        <begin position="38"/>
        <end position="221"/>
    </location>
</feature>
<dbReference type="Proteomes" id="UP001291653">
    <property type="component" value="Unassembled WGS sequence"/>
</dbReference>
<organism evidence="4 5">
    <name type="scientific">Streptomyces yaizuensis</name>
    <dbReference type="NCBI Taxonomy" id="2989713"/>
    <lineage>
        <taxon>Bacteria</taxon>
        <taxon>Bacillati</taxon>
        <taxon>Actinomycetota</taxon>
        <taxon>Actinomycetes</taxon>
        <taxon>Kitasatosporales</taxon>
        <taxon>Streptomycetaceae</taxon>
        <taxon>Streptomyces</taxon>
    </lineage>
</organism>
<sequence>MTQPARHRISDLSAEKRALLARRLRTRAADEATRPDRYDAVILGGGAAGLTLALHLRRARPGIRVLVAERQEHPVPEAAHKVGESTVEIAAHYLRDVLGLREHLETRQIRKFGLRMFFSDDDNTDIAGRVELGSSVFPPLATYQLDRGRLENELGAVCSREGVDFLPGSKVLQVEFATDGSHHRVRLLADAQERDVRARWVIDATGRSHFLERRFGLRKEVGHKANAAWFRLGHPIDLGTWSDDPDWHARIRQGRRELSTNHLMGPGYWVWLIRLASGSISIGIVAEAGTHPFEDFNTLERALDWLRAHEPQCARAVEEHQDKIQDFRVMKDYSYSCDQVYDGRARWCLTGESGIFLDPLYSPGLDLIAVSNGLVADLVTRSLDGEDVAVRASVHDALFRRVTDMWLAVYENQYALMGNARVMVSKVIWDTAFYWGVFGLLFFQGRFPRVADSPSVAADLERLADISNRVQAFFREWAAIEDSPLEARFVDLYSPLDFMVKLHAGMADDLPDDRFPERFSANTTLFAQLAGQLITAVIDAHGGRYGDDRVIAQVQSWQRDPLIADLIAVHRRERHHSPTSEGWIALRAPGAGEGTAGHDGNGADSMEQHSSEVSYV</sequence>